<feature type="transmembrane region" description="Helical" evidence="3">
    <location>
        <begin position="205"/>
        <end position="226"/>
    </location>
</feature>
<dbReference type="OrthoDB" id="2588667at2759"/>
<feature type="transmembrane region" description="Helical" evidence="3">
    <location>
        <begin position="139"/>
        <end position="161"/>
    </location>
</feature>
<feature type="transmembrane region" description="Helical" evidence="3">
    <location>
        <begin position="55"/>
        <end position="73"/>
    </location>
</feature>
<evidence type="ECO:0000256" key="3">
    <source>
        <dbReference type="SAM" id="Phobius"/>
    </source>
</evidence>
<feature type="transmembrane region" description="Helical" evidence="3">
    <location>
        <begin position="85"/>
        <end position="107"/>
    </location>
</feature>
<dbReference type="GeneID" id="39592062"/>
<dbReference type="SUPFAM" id="SSF103473">
    <property type="entry name" value="MFS general substrate transporter"/>
    <property type="match status" value="1"/>
</dbReference>
<gene>
    <name evidence="4" type="ORF">EHS24_007519</name>
</gene>
<accession>A0A427XUL3</accession>
<feature type="transmembrane region" description="Helical" evidence="3">
    <location>
        <begin position="312"/>
        <end position="333"/>
    </location>
</feature>
<dbReference type="Pfam" id="PF07690">
    <property type="entry name" value="MFS_1"/>
    <property type="match status" value="1"/>
</dbReference>
<dbReference type="EMBL" id="RSCE01000005">
    <property type="protein sequence ID" value="RSH82539.1"/>
    <property type="molecule type" value="Genomic_DNA"/>
</dbReference>
<proteinExistence type="predicted"/>
<dbReference type="InterPro" id="IPR011701">
    <property type="entry name" value="MFS"/>
</dbReference>
<feature type="transmembrane region" description="Helical" evidence="3">
    <location>
        <begin position="429"/>
        <end position="452"/>
    </location>
</feature>
<sequence>MSDTVANGAQSTYNEKDTSSDSSDTHNGVDVHPVDLKPRGSRLSQLWHWAQDRDYHVWVMSLGFLLLFTSYPIQGVQTIRFPDTGSYILIVLYSAYFVTSMWATFFLSWWGLEFCLICGPISYGTWIACMFANNNAANLVGAAFFGWGAGLLWPAAGQLIATVSTPHNRASNAGIYQCAFHVGVWTGGLVLGAVEKSLSNYNDQYAVFLSLCGTSVICFVIHAWSFRRRFRTKQVKSSIAEAETAGQNEGSDGEKVHRVLLDDGTVEYRKADKSTLVNEDSVVQDMALNGASSHGSKWQSVKNNFWNPVKMLWNPVYGPLGPAIFVTGGMTQGWFNASFNVIVYKVGGDWNGWIYSISESWAIVAAIVFGLFYDRLRTNYVASRYRWVMYVYVVAFYCMCALALGTYYLGEKGIGSEPGMTKPSHYKVALSFTGAFYNIQLLALEVSVLTYLSTFLTYSADVAFSSKIGCEAAGYLLVFGLVNVLSPKWMIVVLFCVGPPCHLVFLFGWWAPERPVAMVTKEVESEQSSIVE</sequence>
<dbReference type="GO" id="GO:0022857">
    <property type="term" value="F:transmembrane transporter activity"/>
    <property type="evidence" value="ECO:0007669"/>
    <property type="project" value="InterPro"/>
</dbReference>
<feature type="transmembrane region" description="Helical" evidence="3">
    <location>
        <begin position="464"/>
        <end position="483"/>
    </location>
</feature>
<keyword evidence="5" id="KW-1185">Reference proteome</keyword>
<evidence type="ECO:0000313" key="5">
    <source>
        <dbReference type="Proteomes" id="UP000279236"/>
    </source>
</evidence>
<feature type="transmembrane region" description="Helical" evidence="3">
    <location>
        <begin position="385"/>
        <end position="409"/>
    </location>
</feature>
<feature type="region of interest" description="Disordered" evidence="2">
    <location>
        <begin position="1"/>
        <end position="36"/>
    </location>
</feature>
<keyword evidence="3" id="KW-0472">Membrane</keyword>
<feature type="compositionally biased region" description="Basic and acidic residues" evidence="2">
    <location>
        <begin position="14"/>
        <end position="36"/>
    </location>
</feature>
<feature type="transmembrane region" description="Helical" evidence="3">
    <location>
        <begin position="114"/>
        <end position="133"/>
    </location>
</feature>
<dbReference type="Proteomes" id="UP000279236">
    <property type="component" value="Unassembled WGS sequence"/>
</dbReference>
<feature type="transmembrane region" description="Helical" evidence="3">
    <location>
        <begin position="353"/>
        <end position="373"/>
    </location>
</feature>
<feature type="transmembrane region" description="Helical" evidence="3">
    <location>
        <begin position="489"/>
        <end position="511"/>
    </location>
</feature>
<evidence type="ECO:0000256" key="1">
    <source>
        <dbReference type="ARBA" id="ARBA00004141"/>
    </source>
</evidence>
<reference evidence="4 5" key="1">
    <citation type="submission" date="2018-11" db="EMBL/GenBank/DDBJ databases">
        <title>Genome sequence of Apiotrichum porosum DSM 27194.</title>
        <authorList>
            <person name="Aliyu H."/>
            <person name="Gorte O."/>
            <person name="Ochsenreither K."/>
        </authorList>
    </citation>
    <scope>NUCLEOTIDE SEQUENCE [LARGE SCALE GENOMIC DNA]</scope>
    <source>
        <strain evidence="4 5">DSM 27194</strain>
    </source>
</reference>
<comment type="caution">
    <text evidence="4">The sequence shown here is derived from an EMBL/GenBank/DDBJ whole genome shotgun (WGS) entry which is preliminary data.</text>
</comment>
<evidence type="ECO:0000313" key="4">
    <source>
        <dbReference type="EMBL" id="RSH82539.1"/>
    </source>
</evidence>
<dbReference type="InterPro" id="IPR036259">
    <property type="entry name" value="MFS_trans_sf"/>
</dbReference>
<protein>
    <submittedName>
        <fullName evidence="4">Uncharacterized protein</fullName>
    </submittedName>
</protein>
<comment type="subcellular location">
    <subcellularLocation>
        <location evidence="1">Membrane</location>
        <topology evidence="1">Multi-pass membrane protein</topology>
    </subcellularLocation>
</comment>
<keyword evidence="3" id="KW-1133">Transmembrane helix</keyword>
<keyword evidence="3" id="KW-0812">Transmembrane</keyword>
<dbReference type="AlphaFoldDB" id="A0A427XUL3"/>
<feature type="compositionally biased region" description="Polar residues" evidence="2">
    <location>
        <begin position="1"/>
        <end position="13"/>
    </location>
</feature>
<dbReference type="GO" id="GO:0016020">
    <property type="term" value="C:membrane"/>
    <property type="evidence" value="ECO:0007669"/>
    <property type="project" value="UniProtKB-SubCell"/>
</dbReference>
<dbReference type="RefSeq" id="XP_028476771.1">
    <property type="nucleotide sequence ID" value="XM_028622878.1"/>
</dbReference>
<name>A0A427XUL3_9TREE</name>
<evidence type="ECO:0000256" key="2">
    <source>
        <dbReference type="SAM" id="MobiDB-lite"/>
    </source>
</evidence>
<organism evidence="4 5">
    <name type="scientific">Apiotrichum porosum</name>
    <dbReference type="NCBI Taxonomy" id="105984"/>
    <lineage>
        <taxon>Eukaryota</taxon>
        <taxon>Fungi</taxon>
        <taxon>Dikarya</taxon>
        <taxon>Basidiomycota</taxon>
        <taxon>Agaricomycotina</taxon>
        <taxon>Tremellomycetes</taxon>
        <taxon>Trichosporonales</taxon>
        <taxon>Trichosporonaceae</taxon>
        <taxon>Apiotrichum</taxon>
    </lineage>
</organism>
<dbReference type="Gene3D" id="1.20.1250.20">
    <property type="entry name" value="MFS general substrate transporter like domains"/>
    <property type="match status" value="1"/>
</dbReference>